<sequence length="102" mass="12150">MFKNTWTDAFFVIKQNEIILSLICYEKISVCKEYNIKRHYSTNMVNAKIKFELIAYIRKKRYDRSTAMFKIPKDYSETATNISFMIEEVIVKRSKPLSDGDF</sequence>
<dbReference type="EMBL" id="OU893342">
    <property type="protein sequence ID" value="CAG9783977.1"/>
    <property type="molecule type" value="Genomic_DNA"/>
</dbReference>
<evidence type="ECO:0000313" key="2">
    <source>
        <dbReference type="Proteomes" id="UP001153714"/>
    </source>
</evidence>
<evidence type="ECO:0000313" key="1">
    <source>
        <dbReference type="EMBL" id="CAG9783977.1"/>
    </source>
</evidence>
<dbReference type="Proteomes" id="UP001153714">
    <property type="component" value="Chromosome 11"/>
</dbReference>
<organism evidence="1 2">
    <name type="scientific">Diatraea saccharalis</name>
    <name type="common">sugarcane borer</name>
    <dbReference type="NCBI Taxonomy" id="40085"/>
    <lineage>
        <taxon>Eukaryota</taxon>
        <taxon>Metazoa</taxon>
        <taxon>Ecdysozoa</taxon>
        <taxon>Arthropoda</taxon>
        <taxon>Hexapoda</taxon>
        <taxon>Insecta</taxon>
        <taxon>Pterygota</taxon>
        <taxon>Neoptera</taxon>
        <taxon>Endopterygota</taxon>
        <taxon>Lepidoptera</taxon>
        <taxon>Glossata</taxon>
        <taxon>Ditrysia</taxon>
        <taxon>Pyraloidea</taxon>
        <taxon>Crambidae</taxon>
        <taxon>Crambinae</taxon>
        <taxon>Diatraea</taxon>
    </lineage>
</organism>
<dbReference type="PANTHER" id="PTHR45913:SF5">
    <property type="entry name" value="GENERAL TRANSCRIPTION FACTOR II-I REPEAT DOMAIN-CONTAINING PROTEIN 2A-LIKE PROTEIN"/>
    <property type="match status" value="1"/>
</dbReference>
<name>A0A9N9W5Y3_9NEOP</name>
<protein>
    <submittedName>
        <fullName evidence="1">Uncharacterized protein</fullName>
    </submittedName>
</protein>
<gene>
    <name evidence="1" type="ORF">DIATSA_LOCUS2104</name>
</gene>
<keyword evidence="2" id="KW-1185">Reference proteome</keyword>
<dbReference type="PANTHER" id="PTHR45913">
    <property type="entry name" value="EPM2A-INTERACTING PROTEIN 1"/>
    <property type="match status" value="1"/>
</dbReference>
<reference evidence="1" key="2">
    <citation type="submission" date="2022-10" db="EMBL/GenBank/DDBJ databases">
        <authorList>
            <consortium name="ENA_rothamsted_submissions"/>
            <consortium name="culmorum"/>
            <person name="King R."/>
        </authorList>
    </citation>
    <scope>NUCLEOTIDE SEQUENCE</scope>
</reference>
<accession>A0A9N9W5Y3</accession>
<proteinExistence type="predicted"/>
<dbReference type="OrthoDB" id="1101576at2759"/>
<dbReference type="AlphaFoldDB" id="A0A9N9W5Y3"/>
<reference evidence="1" key="1">
    <citation type="submission" date="2021-12" db="EMBL/GenBank/DDBJ databases">
        <authorList>
            <person name="King R."/>
        </authorList>
    </citation>
    <scope>NUCLEOTIDE SEQUENCE</scope>
</reference>